<proteinExistence type="predicted"/>
<dbReference type="EMBL" id="LAZR01011508">
    <property type="protein sequence ID" value="KKM61305.1"/>
    <property type="molecule type" value="Genomic_DNA"/>
</dbReference>
<gene>
    <name evidence="1" type="ORF">LCGC14_1533020</name>
</gene>
<comment type="caution">
    <text evidence="1">The sequence shown here is derived from an EMBL/GenBank/DDBJ whole genome shotgun (WGS) entry which is preliminary data.</text>
</comment>
<organism evidence="1">
    <name type="scientific">marine sediment metagenome</name>
    <dbReference type="NCBI Taxonomy" id="412755"/>
    <lineage>
        <taxon>unclassified sequences</taxon>
        <taxon>metagenomes</taxon>
        <taxon>ecological metagenomes</taxon>
    </lineage>
</organism>
<dbReference type="AlphaFoldDB" id="A0A0F9LB91"/>
<evidence type="ECO:0000313" key="1">
    <source>
        <dbReference type="EMBL" id="KKM61305.1"/>
    </source>
</evidence>
<protein>
    <submittedName>
        <fullName evidence="1">Uncharacterized protein</fullName>
    </submittedName>
</protein>
<reference evidence="1" key="1">
    <citation type="journal article" date="2015" name="Nature">
        <title>Complex archaea that bridge the gap between prokaryotes and eukaryotes.</title>
        <authorList>
            <person name="Spang A."/>
            <person name="Saw J.H."/>
            <person name="Jorgensen S.L."/>
            <person name="Zaremba-Niedzwiedzka K."/>
            <person name="Martijn J."/>
            <person name="Lind A.E."/>
            <person name="van Eijk R."/>
            <person name="Schleper C."/>
            <person name="Guy L."/>
            <person name="Ettema T.J."/>
        </authorList>
    </citation>
    <scope>NUCLEOTIDE SEQUENCE</scope>
</reference>
<name>A0A0F9LB91_9ZZZZ</name>
<accession>A0A0F9LB91</accession>
<sequence>MPPKKQVIQNHHISYNPEILTKIYKGEHWAITILNRRKKNMSKGFLKCLQQYIDTHKDMAIDLDDPQNNQETQI</sequence>